<dbReference type="Pfam" id="PF16732">
    <property type="entry name" value="ComP_DUS"/>
    <property type="match status" value="1"/>
</dbReference>
<gene>
    <name evidence="3" type="ORF">QE380_001790</name>
</gene>
<protein>
    <submittedName>
        <fullName evidence="3">Type IV pilus assembly protein PilE</fullName>
    </submittedName>
</protein>
<dbReference type="InterPro" id="IPR000983">
    <property type="entry name" value="Bac_GSPG_pilin"/>
</dbReference>
<name>A0ABU0UWE4_ACIBI</name>
<evidence type="ECO:0000256" key="2">
    <source>
        <dbReference type="SAM" id="Phobius"/>
    </source>
</evidence>
<keyword evidence="2" id="KW-0812">Transmembrane</keyword>
<accession>A0ABU0UWE4</accession>
<proteinExistence type="predicted"/>
<dbReference type="InterPro" id="IPR045584">
    <property type="entry name" value="Pilin-like"/>
</dbReference>
<dbReference type="NCBIfam" id="TIGR02532">
    <property type="entry name" value="IV_pilin_GFxxxE"/>
    <property type="match status" value="1"/>
</dbReference>
<keyword evidence="4" id="KW-1185">Reference proteome</keyword>
<dbReference type="InterPro" id="IPR012902">
    <property type="entry name" value="N_methyl_site"/>
</dbReference>
<dbReference type="SUPFAM" id="SSF54523">
    <property type="entry name" value="Pili subunits"/>
    <property type="match status" value="1"/>
</dbReference>
<dbReference type="Pfam" id="PF07963">
    <property type="entry name" value="N_methyl"/>
    <property type="match status" value="1"/>
</dbReference>
<feature type="transmembrane region" description="Helical" evidence="2">
    <location>
        <begin position="12"/>
        <end position="32"/>
    </location>
</feature>
<dbReference type="PROSITE" id="PS00409">
    <property type="entry name" value="PROKAR_NTER_METHYL"/>
    <property type="match status" value="1"/>
</dbReference>
<dbReference type="PANTHER" id="PTHR30093">
    <property type="entry name" value="GENERAL SECRETION PATHWAY PROTEIN G"/>
    <property type="match status" value="1"/>
</dbReference>
<organism evidence="3 4">
    <name type="scientific">Acinetobacter baylyi</name>
    <dbReference type="NCBI Taxonomy" id="202950"/>
    <lineage>
        <taxon>Bacteria</taxon>
        <taxon>Pseudomonadati</taxon>
        <taxon>Pseudomonadota</taxon>
        <taxon>Gammaproteobacteria</taxon>
        <taxon>Moraxellales</taxon>
        <taxon>Moraxellaceae</taxon>
        <taxon>Acinetobacter</taxon>
    </lineage>
</organism>
<sequence>MMQHHRQGFTLIELMVVVVIIAIFAAIAIPSYQEYIRRSNLAMAQQEMQKLAEQLERYRSRNFSYKGFDATYLYQDKGGQTLAKFDSTKQIVQLPLDTSNTKYTLAVVDTTTNNPLLTSANAIGQGWAVTAKSADTNNYSLLMTNTGLRCKNKTWANISSSSCGTGSESW</sequence>
<dbReference type="Proteomes" id="UP001233360">
    <property type="component" value="Unassembled WGS sequence"/>
</dbReference>
<evidence type="ECO:0000313" key="3">
    <source>
        <dbReference type="EMBL" id="MDQ1208867.1"/>
    </source>
</evidence>
<dbReference type="Gene3D" id="3.30.700.10">
    <property type="entry name" value="Glycoprotein, Type 4 Pilin"/>
    <property type="match status" value="1"/>
</dbReference>
<reference evidence="3 4" key="1">
    <citation type="submission" date="2023-07" db="EMBL/GenBank/DDBJ databases">
        <title>Functional and genomic diversity of the sorghum phyllosphere microbiome.</title>
        <authorList>
            <person name="Shade A."/>
        </authorList>
    </citation>
    <scope>NUCLEOTIDE SEQUENCE [LARGE SCALE GENOMIC DNA]</scope>
    <source>
        <strain evidence="3 4">SORGH_AS_0887</strain>
    </source>
</reference>
<dbReference type="EMBL" id="JAUTBK010000002">
    <property type="protein sequence ID" value="MDQ1208867.1"/>
    <property type="molecule type" value="Genomic_DNA"/>
</dbReference>
<keyword evidence="2" id="KW-1133">Transmembrane helix</keyword>
<evidence type="ECO:0000313" key="4">
    <source>
        <dbReference type="Proteomes" id="UP001233360"/>
    </source>
</evidence>
<keyword evidence="1" id="KW-0488">Methylation</keyword>
<comment type="caution">
    <text evidence="3">The sequence shown here is derived from an EMBL/GenBank/DDBJ whole genome shotgun (WGS) entry which is preliminary data.</text>
</comment>
<keyword evidence="2" id="KW-0472">Membrane</keyword>
<dbReference type="PANTHER" id="PTHR30093:SF47">
    <property type="entry name" value="TYPE IV PILUS NON-CORE MINOR PILIN PILE"/>
    <property type="match status" value="1"/>
</dbReference>
<evidence type="ECO:0000256" key="1">
    <source>
        <dbReference type="ARBA" id="ARBA00022481"/>
    </source>
</evidence>
<dbReference type="InterPro" id="IPR031982">
    <property type="entry name" value="PilE-like"/>
</dbReference>
<dbReference type="PRINTS" id="PR00813">
    <property type="entry name" value="BCTERIALGSPG"/>
</dbReference>